<sequence length="157" mass="17810">MNRVFEIQEKILDKIAEFESTNMQRDITLSWERIHLASCAAVGRVLALKRGADPELSAIACSLHDYGRIITGKQQDHAMAGYEPLKLFLKERGCFTTEEVELLATAAKNHSSKKEVGSPIEEIVKDADVFDCYQYGMPLDREEQRARLKTILEEISH</sequence>
<gene>
    <name evidence="2" type="ORF">SAMN04490355_103944</name>
</gene>
<name>A0A1I4MYB7_9FIRM</name>
<dbReference type="SUPFAM" id="SSF109604">
    <property type="entry name" value="HD-domain/PDEase-like"/>
    <property type="match status" value="1"/>
</dbReference>
<dbReference type="InterPro" id="IPR003607">
    <property type="entry name" value="HD/PDEase_dom"/>
</dbReference>
<dbReference type="Gene3D" id="1.10.3210.10">
    <property type="entry name" value="Hypothetical protein af1432"/>
    <property type="match status" value="1"/>
</dbReference>
<dbReference type="Pfam" id="PF01966">
    <property type="entry name" value="HD"/>
    <property type="match status" value="1"/>
</dbReference>
<organism evidence="2 3">
    <name type="scientific">Pelosinus propionicus DSM 13327</name>
    <dbReference type="NCBI Taxonomy" id="1123291"/>
    <lineage>
        <taxon>Bacteria</taxon>
        <taxon>Bacillati</taxon>
        <taxon>Bacillota</taxon>
        <taxon>Negativicutes</taxon>
        <taxon>Selenomonadales</taxon>
        <taxon>Sporomusaceae</taxon>
        <taxon>Pelosinus</taxon>
    </lineage>
</organism>
<dbReference type="CDD" id="cd00077">
    <property type="entry name" value="HDc"/>
    <property type="match status" value="1"/>
</dbReference>
<evidence type="ECO:0000259" key="1">
    <source>
        <dbReference type="Pfam" id="PF01966"/>
    </source>
</evidence>
<evidence type="ECO:0000313" key="3">
    <source>
        <dbReference type="Proteomes" id="UP000199520"/>
    </source>
</evidence>
<accession>A0A1I4MYB7</accession>
<dbReference type="RefSeq" id="WP_090940707.1">
    <property type="nucleotide sequence ID" value="NZ_FOTS01000039.1"/>
</dbReference>
<protein>
    <submittedName>
        <fullName evidence="2">Metal dependent phosphohydrolase</fullName>
    </submittedName>
</protein>
<dbReference type="InterPro" id="IPR006674">
    <property type="entry name" value="HD_domain"/>
</dbReference>
<dbReference type="AlphaFoldDB" id="A0A1I4MYB7"/>
<keyword evidence="3" id="KW-1185">Reference proteome</keyword>
<dbReference type="STRING" id="1123291.SAMN04490355_103944"/>
<dbReference type="EMBL" id="FOTS01000039">
    <property type="protein sequence ID" value="SFM08334.1"/>
    <property type="molecule type" value="Genomic_DNA"/>
</dbReference>
<evidence type="ECO:0000313" key="2">
    <source>
        <dbReference type="EMBL" id="SFM08334.1"/>
    </source>
</evidence>
<dbReference type="GO" id="GO:0016787">
    <property type="term" value="F:hydrolase activity"/>
    <property type="evidence" value="ECO:0007669"/>
    <property type="project" value="UniProtKB-KW"/>
</dbReference>
<dbReference type="Proteomes" id="UP000199520">
    <property type="component" value="Unassembled WGS sequence"/>
</dbReference>
<reference evidence="3" key="1">
    <citation type="submission" date="2016-10" db="EMBL/GenBank/DDBJ databases">
        <authorList>
            <person name="Varghese N."/>
            <person name="Submissions S."/>
        </authorList>
    </citation>
    <scope>NUCLEOTIDE SEQUENCE [LARGE SCALE GENOMIC DNA]</scope>
    <source>
        <strain evidence="3">DSM 13327</strain>
    </source>
</reference>
<keyword evidence="2" id="KW-0378">Hydrolase</keyword>
<proteinExistence type="predicted"/>
<dbReference type="OrthoDB" id="1680582at2"/>
<feature type="domain" description="HD" evidence="1">
    <location>
        <begin position="34"/>
        <end position="131"/>
    </location>
</feature>